<dbReference type="RefSeq" id="XP_025360203.1">
    <property type="nucleotide sequence ID" value="XM_025506868.1"/>
</dbReference>
<name>A0A316UMI9_9BASI</name>
<feature type="region of interest" description="Disordered" evidence="9">
    <location>
        <begin position="76"/>
        <end position="99"/>
    </location>
</feature>
<dbReference type="OrthoDB" id="195678at2759"/>
<evidence type="ECO:0000256" key="7">
    <source>
        <dbReference type="PIRSR" id="PIRSR606710-2"/>
    </source>
</evidence>
<dbReference type="InterPro" id="IPR023296">
    <property type="entry name" value="Glyco_hydro_beta-prop_sf"/>
</dbReference>
<proteinExistence type="inferred from homology"/>
<sequence length="417" mass="43966">MVTANIGRWALLPLILALSASAGKLHRRVPSAAGLAQYASGRKSNSPAAAQAVIQAIGDQPPSLAAIKAASVKHAQSHYNSSTHSSHKNSSSSPSGHKVPTYPQMLDIGEVYLRDPTIIYDAKLKQYIVAGTDDKLVYYSSSNLTGPYTRNGNCLSATPNIPNPGVASPWAPSLFYNSAAQVYQVFYCVSAFGTRSSAIALAVSSTGEPGSFQDKGALFFSSDRTDYNALDPALTPDGGHLSYGSYFGGVYIAKMTQGSGGDASVSPDNLPGTLVAAGYANGNPVEGSYVYESKQQDAEGYYYLFVSQGQCCGFDLAHLPADDTTEYKVLVGRSKSVTGPYLDKQGKDMAEGGGSLVLSSSPGATYAPGGQSVYRDPVSGRDVMVFHYSQKSDANAYARLGMYYLDFEGGWPSVVGK</sequence>
<dbReference type="InterPro" id="IPR006710">
    <property type="entry name" value="Glyco_hydro_43"/>
</dbReference>
<evidence type="ECO:0000256" key="10">
    <source>
        <dbReference type="SAM" id="SignalP"/>
    </source>
</evidence>
<dbReference type="EMBL" id="KZ819675">
    <property type="protein sequence ID" value="PWN25591.1"/>
    <property type="molecule type" value="Genomic_DNA"/>
</dbReference>
<reference evidence="11 12" key="1">
    <citation type="journal article" date="2018" name="Mol. Biol. Evol.">
        <title>Broad Genomic Sampling Reveals a Smut Pathogenic Ancestry of the Fungal Clade Ustilaginomycotina.</title>
        <authorList>
            <person name="Kijpornyongpan T."/>
            <person name="Mondo S.J."/>
            <person name="Barry K."/>
            <person name="Sandor L."/>
            <person name="Lee J."/>
            <person name="Lipzen A."/>
            <person name="Pangilinan J."/>
            <person name="LaButti K."/>
            <person name="Hainaut M."/>
            <person name="Henrissat B."/>
            <person name="Grigoriev I.V."/>
            <person name="Spatafora J.W."/>
            <person name="Aime M.C."/>
        </authorList>
    </citation>
    <scope>NUCLEOTIDE SEQUENCE [LARGE SCALE GENOMIC DNA]</scope>
    <source>
        <strain evidence="11 12">MCA 5214</strain>
    </source>
</reference>
<comment type="pathway">
    <text evidence="1">Glycan metabolism; L-arabinan degradation.</text>
</comment>
<dbReference type="SUPFAM" id="SSF75005">
    <property type="entry name" value="Arabinanase/levansucrase/invertase"/>
    <property type="match status" value="1"/>
</dbReference>
<keyword evidence="4 8" id="KW-0326">Glycosidase</keyword>
<dbReference type="STRING" id="1569628.A0A316UMI9"/>
<dbReference type="GO" id="GO:0004553">
    <property type="term" value="F:hydrolase activity, hydrolyzing O-glycosyl compounds"/>
    <property type="evidence" value="ECO:0007669"/>
    <property type="project" value="InterPro"/>
</dbReference>
<evidence type="ECO:0000256" key="9">
    <source>
        <dbReference type="SAM" id="MobiDB-lite"/>
    </source>
</evidence>
<evidence type="ECO:0000256" key="6">
    <source>
        <dbReference type="PIRSR" id="PIRSR606710-1"/>
    </source>
</evidence>
<gene>
    <name evidence="11" type="ORF">BDZ90DRAFT_234033</name>
</gene>
<evidence type="ECO:0000256" key="4">
    <source>
        <dbReference type="ARBA" id="ARBA00023295"/>
    </source>
</evidence>
<evidence type="ECO:0000313" key="12">
    <source>
        <dbReference type="Proteomes" id="UP000245884"/>
    </source>
</evidence>
<evidence type="ECO:0000256" key="8">
    <source>
        <dbReference type="RuleBase" id="RU361187"/>
    </source>
</evidence>
<evidence type="ECO:0000256" key="2">
    <source>
        <dbReference type="ARBA" id="ARBA00009865"/>
    </source>
</evidence>
<dbReference type="InterPro" id="IPR050727">
    <property type="entry name" value="GH43_arabinanases"/>
</dbReference>
<feature type="compositionally biased region" description="Low complexity" evidence="9">
    <location>
        <begin position="77"/>
        <end position="97"/>
    </location>
</feature>
<protein>
    <recommendedName>
        <fullName evidence="5">Endo-1,5-alpha-L-arabinanase A</fullName>
    </recommendedName>
</protein>
<keyword evidence="10" id="KW-0732">Signal</keyword>
<dbReference type="AlphaFoldDB" id="A0A316UMI9"/>
<evidence type="ECO:0000256" key="1">
    <source>
        <dbReference type="ARBA" id="ARBA00004834"/>
    </source>
</evidence>
<organism evidence="11 12">
    <name type="scientific">Jaminaea rosea</name>
    <dbReference type="NCBI Taxonomy" id="1569628"/>
    <lineage>
        <taxon>Eukaryota</taxon>
        <taxon>Fungi</taxon>
        <taxon>Dikarya</taxon>
        <taxon>Basidiomycota</taxon>
        <taxon>Ustilaginomycotina</taxon>
        <taxon>Exobasidiomycetes</taxon>
        <taxon>Microstromatales</taxon>
        <taxon>Microstromatales incertae sedis</taxon>
        <taxon>Jaminaea</taxon>
    </lineage>
</organism>
<comment type="similarity">
    <text evidence="2 8">Belongs to the glycosyl hydrolase 43 family.</text>
</comment>
<dbReference type="Gene3D" id="2.115.10.20">
    <property type="entry name" value="Glycosyl hydrolase domain, family 43"/>
    <property type="match status" value="1"/>
</dbReference>
<dbReference type="PANTHER" id="PTHR43301:SF3">
    <property type="entry name" value="ARABINAN ENDO-1,5-ALPHA-L-ARABINOSIDASE A-RELATED"/>
    <property type="match status" value="1"/>
</dbReference>
<feature type="chain" id="PRO_5016303385" description="Endo-1,5-alpha-L-arabinanase A" evidence="10">
    <location>
        <begin position="23"/>
        <end position="417"/>
    </location>
</feature>
<feature type="active site" description="Proton acceptor" evidence="6">
    <location>
        <position position="115"/>
    </location>
</feature>
<feature type="signal peptide" evidence="10">
    <location>
        <begin position="1"/>
        <end position="22"/>
    </location>
</feature>
<dbReference type="GO" id="GO:0005975">
    <property type="term" value="P:carbohydrate metabolic process"/>
    <property type="evidence" value="ECO:0007669"/>
    <property type="project" value="InterPro"/>
</dbReference>
<accession>A0A316UMI9</accession>
<dbReference type="Proteomes" id="UP000245884">
    <property type="component" value="Unassembled WGS sequence"/>
</dbReference>
<feature type="site" description="Important for catalytic activity, responsible for pKa modulation of the active site Glu and correct orientation of both the proton donor and substrate" evidence="7">
    <location>
        <position position="231"/>
    </location>
</feature>
<keyword evidence="12" id="KW-1185">Reference proteome</keyword>
<dbReference type="GeneID" id="37028691"/>
<evidence type="ECO:0000313" key="11">
    <source>
        <dbReference type="EMBL" id="PWN25591.1"/>
    </source>
</evidence>
<keyword evidence="3 8" id="KW-0378">Hydrolase</keyword>
<dbReference type="Pfam" id="PF04616">
    <property type="entry name" value="Glyco_hydro_43"/>
    <property type="match status" value="1"/>
</dbReference>
<evidence type="ECO:0000256" key="5">
    <source>
        <dbReference type="ARBA" id="ARBA00042202"/>
    </source>
</evidence>
<evidence type="ECO:0000256" key="3">
    <source>
        <dbReference type="ARBA" id="ARBA00022801"/>
    </source>
</evidence>
<dbReference type="PANTHER" id="PTHR43301">
    <property type="entry name" value="ARABINAN ENDO-1,5-ALPHA-L-ARABINOSIDASE"/>
    <property type="match status" value="1"/>
</dbReference>
<feature type="active site" description="Proton donor" evidence="6">
    <location>
        <position position="286"/>
    </location>
</feature>